<gene>
    <name evidence="1" type="ORF">SAMN05216386_0836</name>
</gene>
<protein>
    <submittedName>
        <fullName evidence="1">Uncharacterized protein</fullName>
    </submittedName>
</protein>
<accession>A0A1I4YQR4</accession>
<evidence type="ECO:0000313" key="2">
    <source>
        <dbReference type="Proteomes" id="UP000183107"/>
    </source>
</evidence>
<evidence type="ECO:0000313" key="1">
    <source>
        <dbReference type="EMBL" id="SFN40352.1"/>
    </source>
</evidence>
<dbReference type="OrthoDB" id="135768at2"/>
<dbReference type="Pfam" id="PF19872">
    <property type="entry name" value="DUF6345"/>
    <property type="match status" value="1"/>
</dbReference>
<sequence length="569" mass="62218">MKLPIFPVASTVAPAEHIHDLGKLLFPRADYEMLERGTRIELTSKSGSIEIDVARGGVWAADLSRLWRFAGVNSKKRELISAADAERSSYGLLTKYGVLPQLTGPFRLKTRTSGTTTVIATKNMMDRQVFQEDITILMDVEIDVSEFGVGGKVLPLVGGGGRFGVAFGEGGRLLGLRGVWRPVTGEPELQEVVEQTKADQTFRAMTASMKIAEFSSELAYFAAPAFSEQNLLYPVYVYSAVADFEGNRVPLRKIIIPATEVTVPASQPLQPTRTQNARPFIRPLPADFQPVPGRPLPPGIAINRRLLRQAGLKFTDVFTIESLNGPLILNPNFPVIKLKELGNLLGFYSAGTSWIGLSGGLAGSQNNAQGFVDELAAAGWSIRFNWGDANAWESDWREFNDEWVDAVDFVFYTGHANSDGWVFAAPDDTFLHFTETAGAPDLWGTKNLEWAVVAACGPLQDDVVGSGGNVLERWRNAFDGLHILMGYGQVTFDNEEEGQRLAQYAKAGSTIIQSWFRTAQEIQPGEIWAGAYYLGDATGSTESDHLWGTGSVGPDVTNPTWRACSWVPC</sequence>
<dbReference type="EMBL" id="FOVJ01000001">
    <property type="protein sequence ID" value="SFN40352.1"/>
    <property type="molecule type" value="Genomic_DNA"/>
</dbReference>
<keyword evidence="2" id="KW-1185">Reference proteome</keyword>
<dbReference type="AlphaFoldDB" id="A0A1I4YQR4"/>
<dbReference type="InterPro" id="IPR045926">
    <property type="entry name" value="DUF6345"/>
</dbReference>
<proteinExistence type="predicted"/>
<organism evidence="1 2">
    <name type="scientific">Nitrosospira briensis</name>
    <dbReference type="NCBI Taxonomy" id="35799"/>
    <lineage>
        <taxon>Bacteria</taxon>
        <taxon>Pseudomonadati</taxon>
        <taxon>Pseudomonadota</taxon>
        <taxon>Betaproteobacteria</taxon>
        <taxon>Nitrosomonadales</taxon>
        <taxon>Nitrosomonadaceae</taxon>
        <taxon>Nitrosospira</taxon>
    </lineage>
</organism>
<dbReference type="RefSeq" id="WP_074794934.1">
    <property type="nucleotide sequence ID" value="NZ_FOVJ01000001.1"/>
</dbReference>
<dbReference type="Proteomes" id="UP000183107">
    <property type="component" value="Unassembled WGS sequence"/>
</dbReference>
<name>A0A1I4YQR4_9PROT</name>
<reference evidence="2" key="1">
    <citation type="submission" date="2016-10" db="EMBL/GenBank/DDBJ databases">
        <authorList>
            <person name="Varghese N."/>
        </authorList>
    </citation>
    <scope>NUCLEOTIDE SEQUENCE [LARGE SCALE GENOMIC DNA]</scope>
    <source>
        <strain evidence="2">Nsp8</strain>
    </source>
</reference>